<evidence type="ECO:0000313" key="3">
    <source>
        <dbReference type="EMBL" id="CAI3984736.1"/>
    </source>
</evidence>
<sequence length="200" mass="23211">MATRWSWMCSRGCGSLGAMSRLAPRGRMNDLHYFDIQARKWHEVNVRNAPSERYGHTAVLDTQQRMWIFWAGNFWNSGWLNDVHYFDTKARQWHEVTAKNAADAPVGREGATAVLYGLEMWIFAGYNGGWLNDLHYFDIQAEMWHEVIASNAPSERYSHSAVLDAEQRMWIFGVKGRDDSDSQWVNDLHYFNLKAFNKAA</sequence>
<comment type="caution">
    <text evidence="3">The sequence shown here is derived from an EMBL/GenBank/DDBJ whole genome shotgun (WGS) entry which is preliminary data.</text>
</comment>
<keyword evidence="5" id="KW-1185">Reference proteome</keyword>
<dbReference type="Proteomes" id="UP001152797">
    <property type="component" value="Unassembled WGS sequence"/>
</dbReference>
<protein>
    <submittedName>
        <fullName evidence="4">RING finger protein B (Protein rngB)</fullName>
    </submittedName>
</protein>
<dbReference type="SUPFAM" id="SSF117281">
    <property type="entry name" value="Kelch motif"/>
    <property type="match status" value="1"/>
</dbReference>
<evidence type="ECO:0000313" key="4">
    <source>
        <dbReference type="EMBL" id="CAL4772048.1"/>
    </source>
</evidence>
<dbReference type="PANTHER" id="PTHR46093:SF18">
    <property type="entry name" value="FIBRONECTIN TYPE-III DOMAIN-CONTAINING PROTEIN"/>
    <property type="match status" value="1"/>
</dbReference>
<dbReference type="EMBL" id="CAMXCT020000913">
    <property type="protein sequence ID" value="CAL1138111.1"/>
    <property type="molecule type" value="Genomic_DNA"/>
</dbReference>
<keyword evidence="1" id="KW-0880">Kelch repeat</keyword>
<evidence type="ECO:0000256" key="2">
    <source>
        <dbReference type="ARBA" id="ARBA00022737"/>
    </source>
</evidence>
<reference evidence="3" key="1">
    <citation type="submission" date="2022-10" db="EMBL/GenBank/DDBJ databases">
        <authorList>
            <person name="Chen Y."/>
            <person name="Dougan E. K."/>
            <person name="Chan C."/>
            <person name="Rhodes N."/>
            <person name="Thang M."/>
        </authorList>
    </citation>
    <scope>NUCLEOTIDE SEQUENCE</scope>
</reference>
<dbReference type="OrthoDB" id="440590at2759"/>
<dbReference type="EMBL" id="CAMXCT030000913">
    <property type="protein sequence ID" value="CAL4772048.1"/>
    <property type="molecule type" value="Genomic_DNA"/>
</dbReference>
<dbReference type="Pfam" id="PF24681">
    <property type="entry name" value="Kelch_KLHDC2_KLHL20_DRC7"/>
    <property type="match status" value="1"/>
</dbReference>
<accession>A0A9P1C486</accession>
<organism evidence="3">
    <name type="scientific">Cladocopium goreaui</name>
    <dbReference type="NCBI Taxonomy" id="2562237"/>
    <lineage>
        <taxon>Eukaryota</taxon>
        <taxon>Sar</taxon>
        <taxon>Alveolata</taxon>
        <taxon>Dinophyceae</taxon>
        <taxon>Suessiales</taxon>
        <taxon>Symbiodiniaceae</taxon>
        <taxon>Cladocopium</taxon>
    </lineage>
</organism>
<gene>
    <name evidence="3" type="ORF">C1SCF055_LOCUS12255</name>
</gene>
<dbReference type="PANTHER" id="PTHR46093">
    <property type="entry name" value="ACYL-COA-BINDING DOMAIN-CONTAINING PROTEIN 5"/>
    <property type="match status" value="1"/>
</dbReference>
<proteinExistence type="predicted"/>
<dbReference type="EMBL" id="CAMXCT010000913">
    <property type="protein sequence ID" value="CAI3984736.1"/>
    <property type="molecule type" value="Genomic_DNA"/>
</dbReference>
<dbReference type="AlphaFoldDB" id="A0A9P1C486"/>
<dbReference type="InterPro" id="IPR015915">
    <property type="entry name" value="Kelch-typ_b-propeller"/>
</dbReference>
<dbReference type="Gene3D" id="2.120.10.80">
    <property type="entry name" value="Kelch-type beta propeller"/>
    <property type="match status" value="1"/>
</dbReference>
<keyword evidence="2" id="KW-0677">Repeat</keyword>
<name>A0A9P1C486_9DINO</name>
<evidence type="ECO:0000313" key="5">
    <source>
        <dbReference type="Proteomes" id="UP001152797"/>
    </source>
</evidence>
<reference evidence="4 5" key="2">
    <citation type="submission" date="2024-05" db="EMBL/GenBank/DDBJ databases">
        <authorList>
            <person name="Chen Y."/>
            <person name="Shah S."/>
            <person name="Dougan E. K."/>
            <person name="Thang M."/>
            <person name="Chan C."/>
        </authorList>
    </citation>
    <scope>NUCLEOTIDE SEQUENCE [LARGE SCALE GENOMIC DNA]</scope>
</reference>
<evidence type="ECO:0000256" key="1">
    <source>
        <dbReference type="ARBA" id="ARBA00022441"/>
    </source>
</evidence>